<feature type="transmembrane region" description="Helical" evidence="1">
    <location>
        <begin position="136"/>
        <end position="155"/>
    </location>
</feature>
<feature type="transmembrane region" description="Helical" evidence="1">
    <location>
        <begin position="58"/>
        <end position="77"/>
    </location>
</feature>
<dbReference type="InterPro" id="IPR005804">
    <property type="entry name" value="FA_desaturase_dom"/>
</dbReference>
<dbReference type="InterPro" id="IPR012171">
    <property type="entry name" value="Fatty_acid_desaturase"/>
</dbReference>
<reference evidence="3 4" key="1">
    <citation type="submission" date="2016-06" db="EMBL/GenBank/DDBJ databases">
        <authorList>
            <person name="Ramos C."/>
            <person name="Pintado A."/>
            <person name="Crespo-Gomez J.I."/>
        </authorList>
    </citation>
    <scope>NUCLEOTIDE SEQUENCE [LARGE SCALE GENOMIC DNA]</scope>
    <source>
        <strain evidence="3 4">AVO110</strain>
    </source>
</reference>
<comment type="caution">
    <text evidence="3">The sequence shown here is derived from an EMBL/GenBank/DDBJ whole genome shotgun (WGS) entry which is preliminary data.</text>
</comment>
<protein>
    <recommendedName>
        <fullName evidence="2">Fatty acid desaturase domain-containing protein</fullName>
    </recommendedName>
</protein>
<accession>A0ABR7S1D9</accession>
<dbReference type="Pfam" id="PF00487">
    <property type="entry name" value="FA_desaturase"/>
    <property type="match status" value="1"/>
</dbReference>
<dbReference type="PANTHER" id="PTHR19353:SF19">
    <property type="entry name" value="DELTA(5) FATTY ACID DESATURASE C-RELATED"/>
    <property type="match status" value="1"/>
</dbReference>
<feature type="transmembrane region" description="Helical" evidence="1">
    <location>
        <begin position="161"/>
        <end position="181"/>
    </location>
</feature>
<organism evidence="3 4">
    <name type="scientific">Aquipseudomonas alcaligenes</name>
    <name type="common">Pseudomonas alcaligenes</name>
    <dbReference type="NCBI Taxonomy" id="43263"/>
    <lineage>
        <taxon>Bacteria</taxon>
        <taxon>Pseudomonadati</taxon>
        <taxon>Pseudomonadota</taxon>
        <taxon>Gammaproteobacteria</taxon>
        <taxon>Pseudomonadales</taxon>
        <taxon>Pseudomonadaceae</taxon>
        <taxon>Aquipseudomonas</taxon>
    </lineage>
</organism>
<feature type="domain" description="Fatty acid desaturase" evidence="2">
    <location>
        <begin position="24"/>
        <end position="248"/>
    </location>
</feature>
<proteinExistence type="predicted"/>
<keyword evidence="1" id="KW-1133">Transmembrane helix</keyword>
<evidence type="ECO:0000313" key="3">
    <source>
        <dbReference type="EMBL" id="MBC9250929.1"/>
    </source>
</evidence>
<evidence type="ECO:0000259" key="2">
    <source>
        <dbReference type="Pfam" id="PF00487"/>
    </source>
</evidence>
<evidence type="ECO:0000256" key="1">
    <source>
        <dbReference type="SAM" id="Phobius"/>
    </source>
</evidence>
<keyword evidence="1" id="KW-0472">Membrane</keyword>
<dbReference type="Proteomes" id="UP000744555">
    <property type="component" value="Unassembled WGS sequence"/>
</dbReference>
<dbReference type="PANTHER" id="PTHR19353">
    <property type="entry name" value="FATTY ACID DESATURASE 2"/>
    <property type="match status" value="1"/>
</dbReference>
<keyword evidence="4" id="KW-1185">Reference proteome</keyword>
<evidence type="ECO:0000313" key="4">
    <source>
        <dbReference type="Proteomes" id="UP000744555"/>
    </source>
</evidence>
<dbReference type="EMBL" id="LZEU01000001">
    <property type="protein sequence ID" value="MBC9250929.1"/>
    <property type="molecule type" value="Genomic_DNA"/>
</dbReference>
<name>A0ABR7S1D9_AQUAC</name>
<keyword evidence="1" id="KW-0812">Transmembrane</keyword>
<sequence length="262" mass="29661">MFVFGLLLWVGAIVVAEQGLISPAVALFLQTVAAFAEFTVMHEGVHHSLLRGHPKLNAVISGIAAVFLGVLASRAAFRYLHFKHHRLTNESGDPDLWSGKGSAWRKPLQWLTADIGYAVATIKDWSKIPAAGRREMVLTLTATFGVLAVLVSLGYGKDVLLYWLLPARLAILWLAFAFNYLPHHPHKIEQRHNPYAASNVREGGEPIMRLLCLYQNYHLIHHLFPSVPFYRYARIWERNRSAYIELGAQVRAWHGMEPKHRD</sequence>
<gene>
    <name evidence="3" type="ORF">A9179_11630</name>
</gene>